<dbReference type="Proteomes" id="UP000257109">
    <property type="component" value="Unassembled WGS sequence"/>
</dbReference>
<evidence type="ECO:0000313" key="1">
    <source>
        <dbReference type="EMBL" id="RDY14403.1"/>
    </source>
</evidence>
<name>A0A371IHA9_MUCPR</name>
<gene>
    <name evidence="1" type="ORF">CR513_00544</name>
</gene>
<dbReference type="PANTHER" id="PTHR33067:SF15">
    <property type="entry name" value="RNA-DIRECTED DNA POLYMERASE"/>
    <property type="match status" value="1"/>
</dbReference>
<proteinExistence type="predicted"/>
<accession>A0A371IHA9</accession>
<evidence type="ECO:0000313" key="2">
    <source>
        <dbReference type="Proteomes" id="UP000257109"/>
    </source>
</evidence>
<protein>
    <submittedName>
        <fullName evidence="1">Uncharacterized protein</fullName>
    </submittedName>
</protein>
<organism evidence="1 2">
    <name type="scientific">Mucuna pruriens</name>
    <name type="common">Velvet bean</name>
    <name type="synonym">Dolichos pruriens</name>
    <dbReference type="NCBI Taxonomy" id="157652"/>
    <lineage>
        <taxon>Eukaryota</taxon>
        <taxon>Viridiplantae</taxon>
        <taxon>Streptophyta</taxon>
        <taxon>Embryophyta</taxon>
        <taxon>Tracheophyta</taxon>
        <taxon>Spermatophyta</taxon>
        <taxon>Magnoliopsida</taxon>
        <taxon>eudicotyledons</taxon>
        <taxon>Gunneridae</taxon>
        <taxon>Pentapetalae</taxon>
        <taxon>rosids</taxon>
        <taxon>fabids</taxon>
        <taxon>Fabales</taxon>
        <taxon>Fabaceae</taxon>
        <taxon>Papilionoideae</taxon>
        <taxon>50 kb inversion clade</taxon>
        <taxon>NPAAA clade</taxon>
        <taxon>indigoferoid/millettioid clade</taxon>
        <taxon>Phaseoleae</taxon>
        <taxon>Mucuna</taxon>
    </lineage>
</organism>
<keyword evidence="2" id="KW-1185">Reference proteome</keyword>
<feature type="non-terminal residue" evidence="1">
    <location>
        <position position="1"/>
    </location>
</feature>
<dbReference type="CDD" id="cd00303">
    <property type="entry name" value="retropepsin_like"/>
    <property type="match status" value="1"/>
</dbReference>
<dbReference type="PANTHER" id="PTHR33067">
    <property type="entry name" value="RNA-DIRECTED DNA POLYMERASE-RELATED"/>
    <property type="match status" value="1"/>
</dbReference>
<dbReference type="EMBL" id="QJKJ01000077">
    <property type="protein sequence ID" value="RDY14403.1"/>
    <property type="molecule type" value="Genomic_DNA"/>
</dbReference>
<comment type="caution">
    <text evidence="1">The sequence shown here is derived from an EMBL/GenBank/DDBJ whole genome shotgun (WGS) entry which is preliminary data.</text>
</comment>
<dbReference type="AlphaFoldDB" id="A0A371IHA9"/>
<dbReference type="Gene3D" id="2.40.70.10">
    <property type="entry name" value="Acid Proteases"/>
    <property type="match status" value="1"/>
</dbReference>
<reference evidence="1" key="1">
    <citation type="submission" date="2018-05" db="EMBL/GenBank/DDBJ databases">
        <title>Draft genome of Mucuna pruriens seed.</title>
        <authorList>
            <person name="Nnadi N.E."/>
            <person name="Vos R."/>
            <person name="Hasami M.H."/>
            <person name="Devisetty U.K."/>
            <person name="Aguiy J.C."/>
        </authorList>
    </citation>
    <scope>NUCLEOTIDE SEQUENCE [LARGE SCALE GENOMIC DNA]</scope>
    <source>
        <strain evidence="1">JCA_2017</strain>
    </source>
</reference>
<sequence length="530" mass="59990">MFATTQDLQTQIGQLDTTLNQLQAKGFGQIPSQTIISPQANVSAITSRSGRAFQARKLEIDDELLQTFSKVEINIPLLDAIKQIPKYAKFLKGDMEVGRNVFALIKSEQVSALIQLAMPKKCSDLDTFSVLCILGKCNFDALLDLSSSNNVMPSPVYKFLRFGALEPTSVVVELTNRSAANPLGILEYMMVQVNNMIFPAYFYVLDIKDGLYSKGPTLILSTPFLKIAKTKIDVHARTLAMEFGDNKVEYNIFEAMKYPTENHSVFCLNVIDQLGDDYVNLHSEFPDFHYFADCDCTCVGLNECPICVEISSAINAIVGVVDIASIDIIGFSYELEQTENNNRTLKELATSDYLQLELTQSYKLKLRLIHLLPKFHGLAGEDSHKHLKECHVVCSTMRPQGIPEDYIKMKFVNNNCTTNHSDSSDSNNFDFKPNISHELEKMENNNRTLKELATPDVLYQPWCIKYQQLELAQSYELKSGLIHLLPKFHGLASEDPHKHLKEFYGIPEDDIKIKVFPFSLDRAVKYWLYL</sequence>
<dbReference type="InterPro" id="IPR021109">
    <property type="entry name" value="Peptidase_aspartic_dom_sf"/>
</dbReference>